<name>A0A7Z2GAU6_9BURK</name>
<dbReference type="RefSeq" id="WP_158761343.1">
    <property type="nucleotide sequence ID" value="NZ_CP046911.1"/>
</dbReference>
<evidence type="ECO:0000313" key="3">
    <source>
        <dbReference type="Proteomes" id="UP000434209"/>
    </source>
</evidence>
<dbReference type="Pfam" id="PF07045">
    <property type="entry name" value="DUF1330"/>
    <property type="match status" value="1"/>
</dbReference>
<protein>
    <submittedName>
        <fullName evidence="2">DUF1330 domain-containing protein</fullName>
    </submittedName>
</protein>
<sequence>MTAYWIAHVTVLDPVKYKDYTDIAPLAFKKFGAVFLARGGAAQVLEGESFARHVVIRFPDMQTALDCYHSPEYQAAKANRDGHCVAQITIVEGLGADSVLALGDRQ</sequence>
<dbReference type="AlphaFoldDB" id="A0A7Z2GAU6"/>
<dbReference type="PANTHER" id="PTHR41521">
    <property type="match status" value="1"/>
</dbReference>
<gene>
    <name evidence="2" type="ORF">FAZ97_25775</name>
</gene>
<reference evidence="2 3" key="1">
    <citation type="submission" date="2019-12" db="EMBL/GenBank/DDBJ databases">
        <title>Paraburkholderia acidiphila 7Q-K02 sp. nov and Paraburkholderia acidisoli DHF22 sp. nov., two strains isolated from forest soil.</title>
        <authorList>
            <person name="Gao Z."/>
            <person name="Qiu L."/>
        </authorList>
    </citation>
    <scope>NUCLEOTIDE SEQUENCE [LARGE SCALE GENOMIC DNA]</scope>
    <source>
        <strain evidence="2 3">7Q-K02</strain>
    </source>
</reference>
<evidence type="ECO:0000313" key="2">
    <source>
        <dbReference type="EMBL" id="QGZ58408.1"/>
    </source>
</evidence>
<dbReference type="InterPro" id="IPR010753">
    <property type="entry name" value="DUF1330"/>
</dbReference>
<organism evidence="2 3">
    <name type="scientific">Paraburkholderia acidiphila</name>
    <dbReference type="NCBI Taxonomy" id="2571747"/>
    <lineage>
        <taxon>Bacteria</taxon>
        <taxon>Pseudomonadati</taxon>
        <taxon>Pseudomonadota</taxon>
        <taxon>Betaproteobacteria</taxon>
        <taxon>Burkholderiales</taxon>
        <taxon>Burkholderiaceae</taxon>
        <taxon>Paraburkholderia</taxon>
    </lineage>
</organism>
<dbReference type="PANTHER" id="PTHR41521:SF4">
    <property type="entry name" value="BLR0684 PROTEIN"/>
    <property type="match status" value="1"/>
</dbReference>
<dbReference type="InterPro" id="IPR011008">
    <property type="entry name" value="Dimeric_a/b-barrel"/>
</dbReference>
<keyword evidence="3" id="KW-1185">Reference proteome</keyword>
<dbReference type="Gene3D" id="3.30.70.100">
    <property type="match status" value="1"/>
</dbReference>
<feature type="domain" description="DUF1330" evidence="1">
    <location>
        <begin position="2"/>
        <end position="94"/>
    </location>
</feature>
<evidence type="ECO:0000259" key="1">
    <source>
        <dbReference type="Pfam" id="PF07045"/>
    </source>
</evidence>
<dbReference type="SUPFAM" id="SSF54909">
    <property type="entry name" value="Dimeric alpha+beta barrel"/>
    <property type="match status" value="1"/>
</dbReference>
<dbReference type="Proteomes" id="UP000434209">
    <property type="component" value="Chromosome 3"/>
</dbReference>
<dbReference type="EMBL" id="CP046911">
    <property type="protein sequence ID" value="QGZ58408.1"/>
    <property type="molecule type" value="Genomic_DNA"/>
</dbReference>
<proteinExistence type="predicted"/>
<dbReference type="KEGG" id="pacp:FAZ97_25775"/>
<dbReference type="OrthoDB" id="516779at2"/>
<accession>A0A7Z2GAU6</accession>